<sequence length="355" mass="41580">MHLPNPIAFNKDGIVKKYEAIRFLGKGVEGSVFLVKDIQTEESFALKVQEKNVANDFCFIVQLFESYLRHENIVKFYGYYNDSDYEYFLFEYLPITLLDYLDNNIETLIKFLFIMKQMLDVLNFLRVQKIVIGDFKFDNMMLAENLKIKAIDFGHAVFEKKQKRLFSDKDIKNGKNNHKKYLYIAPEIRNGQSCSSIADIYSFGYSSQKYINGITLKDDKVNDFFEQCLMSDPKNRISADLALIHPIFNPLYDFVFCFNSTKNFEISDNNTKIKLHDRVVYYEHPEYSFELHCCSSKNKREFSTFKLNSNEKHLLRKTANQEEAEQRAYGLLGFRAIVGNVVIPIQHLAFSYLTS</sequence>
<dbReference type="InterPro" id="IPR011009">
    <property type="entry name" value="Kinase-like_dom_sf"/>
</dbReference>
<dbReference type="GO" id="GO:0005524">
    <property type="term" value="F:ATP binding"/>
    <property type="evidence" value="ECO:0007669"/>
    <property type="project" value="InterPro"/>
</dbReference>
<organism evidence="2 5">
    <name type="scientific">Hamiltosporidium magnivora</name>
    <dbReference type="NCBI Taxonomy" id="148818"/>
    <lineage>
        <taxon>Eukaryota</taxon>
        <taxon>Fungi</taxon>
        <taxon>Fungi incertae sedis</taxon>
        <taxon>Microsporidia</taxon>
        <taxon>Dubosqiidae</taxon>
        <taxon>Hamiltosporidium</taxon>
    </lineage>
</organism>
<dbReference type="GO" id="GO:0004672">
    <property type="term" value="F:protein kinase activity"/>
    <property type="evidence" value="ECO:0007669"/>
    <property type="project" value="InterPro"/>
</dbReference>
<dbReference type="PANTHER" id="PTHR24345">
    <property type="entry name" value="SERINE/THREONINE-PROTEIN KINASE PLK"/>
    <property type="match status" value="1"/>
</dbReference>
<proteinExistence type="predicted"/>
<dbReference type="SUPFAM" id="SSF56112">
    <property type="entry name" value="Protein kinase-like (PK-like)"/>
    <property type="match status" value="1"/>
</dbReference>
<gene>
    <name evidence="3" type="ORF">CWI36_0065p0020</name>
    <name evidence="2" type="ORF">CWI39_0276p0020</name>
</gene>
<name>A0A4Q9LKW7_9MICR</name>
<dbReference type="EMBL" id="PIXR01000276">
    <property type="protein sequence ID" value="TBU07750.1"/>
    <property type="molecule type" value="Genomic_DNA"/>
</dbReference>
<evidence type="ECO:0000313" key="2">
    <source>
        <dbReference type="EMBL" id="TBU07750.1"/>
    </source>
</evidence>
<dbReference type="InterPro" id="IPR000719">
    <property type="entry name" value="Prot_kinase_dom"/>
</dbReference>
<dbReference type="GO" id="GO:0005634">
    <property type="term" value="C:nucleus"/>
    <property type="evidence" value="ECO:0007669"/>
    <property type="project" value="TreeGrafter"/>
</dbReference>
<dbReference type="VEuPathDB" id="MicrosporidiaDB:CWI36_0065p0020"/>
<dbReference type="STRING" id="148818.A0A4Q9LKW7"/>
<dbReference type="SMART" id="SM00220">
    <property type="entry name" value="S_TKc"/>
    <property type="match status" value="1"/>
</dbReference>
<dbReference type="CDD" id="cd00180">
    <property type="entry name" value="PKc"/>
    <property type="match status" value="1"/>
</dbReference>
<accession>A0A4Q9LKW7</accession>
<evidence type="ECO:0000259" key="1">
    <source>
        <dbReference type="PROSITE" id="PS50011"/>
    </source>
</evidence>
<dbReference type="Gene3D" id="1.10.510.10">
    <property type="entry name" value="Transferase(Phosphotransferase) domain 1"/>
    <property type="match status" value="1"/>
</dbReference>
<dbReference type="Proteomes" id="UP000291404">
    <property type="component" value="Unassembled WGS sequence"/>
</dbReference>
<dbReference type="AlphaFoldDB" id="A0A4Q9LKW7"/>
<dbReference type="EMBL" id="PITI01000065">
    <property type="protein sequence ID" value="TBU09082.1"/>
    <property type="molecule type" value="Genomic_DNA"/>
</dbReference>
<comment type="caution">
    <text evidence="2">The sequence shown here is derived from an EMBL/GenBank/DDBJ whole genome shotgun (WGS) entry which is preliminary data.</text>
</comment>
<protein>
    <recommendedName>
        <fullName evidence="1">Protein kinase domain-containing protein</fullName>
    </recommendedName>
</protein>
<dbReference type="VEuPathDB" id="MicrosporidiaDB:CWI39_0276p0020"/>
<dbReference type="PROSITE" id="PS50011">
    <property type="entry name" value="PROTEIN_KINASE_DOM"/>
    <property type="match status" value="1"/>
</dbReference>
<reference evidence="4 5" key="1">
    <citation type="submission" date="2017-12" db="EMBL/GenBank/DDBJ databases">
        <authorList>
            <person name="Pombert J.-F."/>
            <person name="Haag K.L."/>
            <person name="Ebert D."/>
        </authorList>
    </citation>
    <scope>NUCLEOTIDE SEQUENCE [LARGE SCALE GENOMIC DNA]</scope>
    <source>
        <strain evidence="3">BE-OM-2</strain>
        <strain evidence="2">IL-BN-2</strain>
    </source>
</reference>
<dbReference type="Pfam" id="PF00069">
    <property type="entry name" value="Pkinase"/>
    <property type="match status" value="1"/>
</dbReference>
<feature type="domain" description="Protein kinase" evidence="1">
    <location>
        <begin position="18"/>
        <end position="248"/>
    </location>
</feature>
<evidence type="ECO:0000313" key="3">
    <source>
        <dbReference type="EMBL" id="TBU09082.1"/>
    </source>
</evidence>
<evidence type="ECO:0000313" key="5">
    <source>
        <dbReference type="Proteomes" id="UP000293045"/>
    </source>
</evidence>
<dbReference type="Proteomes" id="UP000293045">
    <property type="component" value="Unassembled WGS sequence"/>
</dbReference>
<keyword evidence="4" id="KW-1185">Reference proteome</keyword>
<evidence type="ECO:0000313" key="4">
    <source>
        <dbReference type="Proteomes" id="UP000291404"/>
    </source>
</evidence>